<dbReference type="PROSITE" id="PS50110">
    <property type="entry name" value="RESPONSE_REGULATORY"/>
    <property type="match status" value="1"/>
</dbReference>
<keyword evidence="2" id="KW-0597">Phosphoprotein</keyword>
<keyword evidence="5" id="KW-1185">Reference proteome</keyword>
<dbReference type="InterPro" id="IPR007492">
    <property type="entry name" value="LytTR_DNA-bd_dom"/>
</dbReference>
<evidence type="ECO:0000256" key="1">
    <source>
        <dbReference type="ARBA" id="ARBA00023125"/>
    </source>
</evidence>
<dbReference type="EMBL" id="BAABEY010000021">
    <property type="protein sequence ID" value="GAA4439426.1"/>
    <property type="molecule type" value="Genomic_DNA"/>
</dbReference>
<gene>
    <name evidence="4" type="ORF">GCM10023091_21550</name>
</gene>
<sequence length="249" mass="28138">MESLSVLIIEDEILVAEDLRRTMEKAGHTVPACARSFNDALSAAVTYMPDIVILDIHLAGSRDGIATAQEILAHRQVPIVVLTGSTENETYIRARRNFTPAAYLTKPFRAPDLVRMVELAWQNFSMQPKESEGPSQNHIFLPVEKGFEKIVKAEVAYIATRKSTHSIHLFEVYKKTPRTVQLSIAEIEHYFSPPVFYRLSRSLIVNLHLVDRIEGSCLWLQDITTPLVVPESAKADLMRKLTIGKRSRK</sequence>
<dbReference type="SUPFAM" id="SSF52172">
    <property type="entry name" value="CheY-like"/>
    <property type="match status" value="1"/>
</dbReference>
<evidence type="ECO:0000259" key="3">
    <source>
        <dbReference type="PROSITE" id="PS50110"/>
    </source>
</evidence>
<dbReference type="Proteomes" id="UP001501508">
    <property type="component" value="Unassembled WGS sequence"/>
</dbReference>
<protein>
    <recommendedName>
        <fullName evidence="3">Response regulatory domain-containing protein</fullName>
    </recommendedName>
</protein>
<feature type="domain" description="Response regulatory" evidence="3">
    <location>
        <begin position="5"/>
        <end position="121"/>
    </location>
</feature>
<reference evidence="5" key="1">
    <citation type="journal article" date="2019" name="Int. J. Syst. Evol. Microbiol.">
        <title>The Global Catalogue of Microorganisms (GCM) 10K type strain sequencing project: providing services to taxonomists for standard genome sequencing and annotation.</title>
        <authorList>
            <consortium name="The Broad Institute Genomics Platform"/>
            <consortium name="The Broad Institute Genome Sequencing Center for Infectious Disease"/>
            <person name="Wu L."/>
            <person name="Ma J."/>
        </authorList>
    </citation>
    <scope>NUCLEOTIDE SEQUENCE [LARGE SCALE GENOMIC DNA]</scope>
    <source>
        <strain evidence="5">JCM 31920</strain>
    </source>
</reference>
<dbReference type="InterPro" id="IPR039420">
    <property type="entry name" value="WalR-like"/>
</dbReference>
<evidence type="ECO:0000256" key="2">
    <source>
        <dbReference type="PROSITE-ProRule" id="PRU00169"/>
    </source>
</evidence>
<keyword evidence="1" id="KW-0238">DNA-binding</keyword>
<dbReference type="SMART" id="SM00850">
    <property type="entry name" value="LytTR"/>
    <property type="match status" value="1"/>
</dbReference>
<comment type="caution">
    <text evidence="4">The sequence shown here is derived from an EMBL/GenBank/DDBJ whole genome shotgun (WGS) entry which is preliminary data.</text>
</comment>
<dbReference type="InterPro" id="IPR011006">
    <property type="entry name" value="CheY-like_superfamily"/>
</dbReference>
<dbReference type="InterPro" id="IPR001789">
    <property type="entry name" value="Sig_transdc_resp-reg_receiver"/>
</dbReference>
<proteinExistence type="predicted"/>
<name>A0ABP8LZ70_9BACT</name>
<dbReference type="Pfam" id="PF00072">
    <property type="entry name" value="Response_reg"/>
    <property type="match status" value="1"/>
</dbReference>
<dbReference type="RefSeq" id="WP_345028768.1">
    <property type="nucleotide sequence ID" value="NZ_BAABEY010000021.1"/>
</dbReference>
<dbReference type="SMART" id="SM00448">
    <property type="entry name" value="REC"/>
    <property type="match status" value="1"/>
</dbReference>
<dbReference type="PANTHER" id="PTHR48111:SF38">
    <property type="entry name" value="TWO-COMPONENT RESPONSE REGULATOR"/>
    <property type="match status" value="1"/>
</dbReference>
<dbReference type="PANTHER" id="PTHR48111">
    <property type="entry name" value="REGULATOR OF RPOS"/>
    <property type="match status" value="1"/>
</dbReference>
<dbReference type="Pfam" id="PF04397">
    <property type="entry name" value="LytTR"/>
    <property type="match status" value="1"/>
</dbReference>
<dbReference type="Gene3D" id="3.40.50.2300">
    <property type="match status" value="1"/>
</dbReference>
<evidence type="ECO:0000313" key="4">
    <source>
        <dbReference type="EMBL" id="GAA4439426.1"/>
    </source>
</evidence>
<accession>A0ABP8LZ70</accession>
<dbReference type="Gene3D" id="2.40.50.1020">
    <property type="entry name" value="LytTr DNA-binding domain"/>
    <property type="match status" value="1"/>
</dbReference>
<organism evidence="4 5">
    <name type="scientific">Ravibacter arvi</name>
    <dbReference type="NCBI Taxonomy" id="2051041"/>
    <lineage>
        <taxon>Bacteria</taxon>
        <taxon>Pseudomonadati</taxon>
        <taxon>Bacteroidota</taxon>
        <taxon>Cytophagia</taxon>
        <taxon>Cytophagales</taxon>
        <taxon>Spirosomataceae</taxon>
        <taxon>Ravibacter</taxon>
    </lineage>
</organism>
<feature type="modified residue" description="4-aspartylphosphate" evidence="2">
    <location>
        <position position="55"/>
    </location>
</feature>
<evidence type="ECO:0000313" key="5">
    <source>
        <dbReference type="Proteomes" id="UP001501508"/>
    </source>
</evidence>